<feature type="transmembrane region" description="Helical" evidence="7">
    <location>
        <begin position="308"/>
        <end position="331"/>
    </location>
</feature>
<feature type="transmembrane region" description="Helical" evidence="7">
    <location>
        <begin position="209"/>
        <end position="233"/>
    </location>
</feature>
<dbReference type="Proteomes" id="UP001597079">
    <property type="component" value="Unassembled WGS sequence"/>
</dbReference>
<feature type="transmembrane region" description="Helical" evidence="7">
    <location>
        <begin position="343"/>
        <end position="365"/>
    </location>
</feature>
<dbReference type="InterPro" id="IPR001958">
    <property type="entry name" value="Tet-R_TetA/multi-R_MdtG-like"/>
</dbReference>
<keyword evidence="2" id="KW-0813">Transport</keyword>
<feature type="transmembrane region" description="Helical" evidence="7">
    <location>
        <begin position="12"/>
        <end position="36"/>
    </location>
</feature>
<proteinExistence type="predicted"/>
<feature type="transmembrane region" description="Helical" evidence="7">
    <location>
        <begin position="167"/>
        <end position="188"/>
    </location>
</feature>
<evidence type="ECO:0000313" key="9">
    <source>
        <dbReference type="EMBL" id="MFD1676380.1"/>
    </source>
</evidence>
<feature type="transmembrane region" description="Helical" evidence="7">
    <location>
        <begin position="371"/>
        <end position="392"/>
    </location>
</feature>
<feature type="domain" description="Major facilitator superfamily (MFS) profile" evidence="8">
    <location>
        <begin position="10"/>
        <end position="397"/>
    </location>
</feature>
<evidence type="ECO:0000256" key="4">
    <source>
        <dbReference type="ARBA" id="ARBA00022692"/>
    </source>
</evidence>
<dbReference type="SUPFAM" id="SSF103473">
    <property type="entry name" value="MFS general substrate transporter"/>
    <property type="match status" value="2"/>
</dbReference>
<reference evidence="10" key="1">
    <citation type="journal article" date="2019" name="Int. J. Syst. Evol. Microbiol.">
        <title>The Global Catalogue of Microorganisms (GCM) 10K type strain sequencing project: providing services to taxonomists for standard genome sequencing and annotation.</title>
        <authorList>
            <consortium name="The Broad Institute Genomics Platform"/>
            <consortium name="The Broad Institute Genome Sequencing Center for Infectious Disease"/>
            <person name="Wu L."/>
            <person name="Ma J."/>
        </authorList>
    </citation>
    <scope>NUCLEOTIDE SEQUENCE [LARGE SCALE GENOMIC DNA]</scope>
    <source>
        <strain evidence="10">CGMCC 1.12286</strain>
    </source>
</reference>
<keyword evidence="6 7" id="KW-0472">Membrane</keyword>
<comment type="caution">
    <text evidence="9">The sequence shown here is derived from an EMBL/GenBank/DDBJ whole genome shotgun (WGS) entry which is preliminary data.</text>
</comment>
<feature type="transmembrane region" description="Helical" evidence="7">
    <location>
        <begin position="106"/>
        <end position="130"/>
    </location>
</feature>
<evidence type="ECO:0000313" key="10">
    <source>
        <dbReference type="Proteomes" id="UP001597079"/>
    </source>
</evidence>
<feature type="transmembrane region" description="Helical" evidence="7">
    <location>
        <begin position="81"/>
        <end position="100"/>
    </location>
</feature>
<dbReference type="InterPro" id="IPR011701">
    <property type="entry name" value="MFS"/>
</dbReference>
<keyword evidence="10" id="KW-1185">Reference proteome</keyword>
<keyword evidence="5 7" id="KW-1133">Transmembrane helix</keyword>
<feature type="transmembrane region" description="Helical" evidence="7">
    <location>
        <begin position="48"/>
        <end position="69"/>
    </location>
</feature>
<dbReference type="Gene3D" id="1.20.1250.20">
    <property type="entry name" value="MFS general substrate transporter like domains"/>
    <property type="match status" value="2"/>
</dbReference>
<evidence type="ECO:0000259" key="8">
    <source>
        <dbReference type="PROSITE" id="PS50850"/>
    </source>
</evidence>
<dbReference type="RefSeq" id="WP_377944280.1">
    <property type="nucleotide sequence ID" value="NZ_JBHUCX010000058.1"/>
</dbReference>
<evidence type="ECO:0000256" key="5">
    <source>
        <dbReference type="ARBA" id="ARBA00022989"/>
    </source>
</evidence>
<evidence type="ECO:0000256" key="7">
    <source>
        <dbReference type="SAM" id="Phobius"/>
    </source>
</evidence>
<organism evidence="9 10">
    <name type="scientific">Alicyclobacillus fodiniaquatilis</name>
    <dbReference type="NCBI Taxonomy" id="1661150"/>
    <lineage>
        <taxon>Bacteria</taxon>
        <taxon>Bacillati</taxon>
        <taxon>Bacillota</taxon>
        <taxon>Bacilli</taxon>
        <taxon>Bacillales</taxon>
        <taxon>Alicyclobacillaceae</taxon>
        <taxon>Alicyclobacillus</taxon>
    </lineage>
</organism>
<protein>
    <submittedName>
        <fullName evidence="9">MFS transporter</fullName>
    </submittedName>
</protein>
<dbReference type="EMBL" id="JBHUCX010000058">
    <property type="protein sequence ID" value="MFD1676380.1"/>
    <property type="molecule type" value="Genomic_DNA"/>
</dbReference>
<feature type="transmembrane region" description="Helical" evidence="7">
    <location>
        <begin position="253"/>
        <end position="273"/>
    </location>
</feature>
<dbReference type="PANTHER" id="PTHR43414">
    <property type="entry name" value="MULTIDRUG RESISTANCE PROTEIN MDTG"/>
    <property type="match status" value="1"/>
</dbReference>
<sequence>MVPDDSWRKTLTILLLVTFVSNAGMSMIVPFLSLYVVQMGITNQSQAVLWSGMIFGANHLFISLSSPFWGKLADRLGPKTVMIPSGLAMGIVYAGMAFAASPIHLLMLRCVFGMVGGFGAASVALQAIVTPKERAGEALGKLQAAAVAGGLLGPLLGGVVAESIGMQHTFLVTSGSIIVSTLIVLFSVKRPSPVLVPKQSSSSTSFGAVLKNTPLIMALYFSSFLLSAGIQTIEPILTLYVENSMGIHRHVETVSGLIFSTSALGTVLAASYLGNLGDRVGAHRVLLICLLLTTLFYIPQAFVTNPYVFSILRFMTGISIGGLIPSINALLRRTTSKENQGMTFGLNQTAMSMGNVVGPLLGAVIDNQFGVQTIFYGTSSLFAINLIWIYVVSRMSVSKKFFDDSIAV</sequence>
<feature type="transmembrane region" description="Helical" evidence="7">
    <location>
        <begin position="142"/>
        <end position="161"/>
    </location>
</feature>
<feature type="transmembrane region" description="Helical" evidence="7">
    <location>
        <begin position="285"/>
        <end position="302"/>
    </location>
</feature>
<evidence type="ECO:0000256" key="1">
    <source>
        <dbReference type="ARBA" id="ARBA00004651"/>
    </source>
</evidence>
<dbReference type="PROSITE" id="PS50850">
    <property type="entry name" value="MFS"/>
    <property type="match status" value="1"/>
</dbReference>
<dbReference type="PANTHER" id="PTHR43414:SF1">
    <property type="entry name" value="PEPTIDE PERMEASE"/>
    <property type="match status" value="1"/>
</dbReference>
<evidence type="ECO:0000256" key="2">
    <source>
        <dbReference type="ARBA" id="ARBA00022448"/>
    </source>
</evidence>
<gene>
    <name evidence="9" type="ORF">ACFSB2_16890</name>
</gene>
<name>A0ABW4JKT3_9BACL</name>
<dbReference type="PRINTS" id="PR01035">
    <property type="entry name" value="TCRTETA"/>
</dbReference>
<keyword evidence="3" id="KW-1003">Cell membrane</keyword>
<dbReference type="InterPro" id="IPR036259">
    <property type="entry name" value="MFS_trans_sf"/>
</dbReference>
<comment type="subcellular location">
    <subcellularLocation>
        <location evidence="1">Cell membrane</location>
        <topology evidence="1">Multi-pass membrane protein</topology>
    </subcellularLocation>
</comment>
<evidence type="ECO:0000256" key="6">
    <source>
        <dbReference type="ARBA" id="ARBA00023136"/>
    </source>
</evidence>
<evidence type="ECO:0000256" key="3">
    <source>
        <dbReference type="ARBA" id="ARBA00022475"/>
    </source>
</evidence>
<dbReference type="Pfam" id="PF07690">
    <property type="entry name" value="MFS_1"/>
    <property type="match status" value="1"/>
</dbReference>
<keyword evidence="4 7" id="KW-0812">Transmembrane</keyword>
<dbReference type="InterPro" id="IPR020846">
    <property type="entry name" value="MFS_dom"/>
</dbReference>
<accession>A0ABW4JKT3</accession>